<accession>A0A5J5HN28</accession>
<dbReference type="AlphaFoldDB" id="A0A5J5HN28"/>
<sequence length="139" mass="15616">MVIEKLKAEDIPSLLELYKSLIPFEMSLEKSLEMYQDISTNENYFLAVAKEDGELLGSALGICCKCLAVSFLVIEDVIVKEGTRGKGIGRKLMESLDEFALKNNCAYAILVSSGHLKEAHKFYQNVGFIEHVEGFRKVY</sequence>
<evidence type="ECO:0000259" key="1">
    <source>
        <dbReference type="PROSITE" id="PS51186"/>
    </source>
</evidence>
<organism evidence="2 3">
    <name type="scientific">Niallia endozanthoxylica</name>
    <dbReference type="NCBI Taxonomy" id="2036016"/>
    <lineage>
        <taxon>Bacteria</taxon>
        <taxon>Bacillati</taxon>
        <taxon>Bacillota</taxon>
        <taxon>Bacilli</taxon>
        <taxon>Bacillales</taxon>
        <taxon>Bacillaceae</taxon>
        <taxon>Niallia</taxon>
    </lineage>
</organism>
<dbReference type="Pfam" id="PF00583">
    <property type="entry name" value="Acetyltransf_1"/>
    <property type="match status" value="1"/>
</dbReference>
<dbReference type="SUPFAM" id="SSF55729">
    <property type="entry name" value="Acyl-CoA N-acyltransferases (Nat)"/>
    <property type="match status" value="1"/>
</dbReference>
<proteinExistence type="predicted"/>
<dbReference type="Proteomes" id="UP000326671">
    <property type="component" value="Unassembled WGS sequence"/>
</dbReference>
<dbReference type="InterPro" id="IPR000182">
    <property type="entry name" value="GNAT_dom"/>
</dbReference>
<reference evidence="2 3" key="1">
    <citation type="submission" date="2019-09" db="EMBL/GenBank/DDBJ databases">
        <title>Whole genome sequences of isolates from the Mars Exploration Rovers.</title>
        <authorList>
            <person name="Seuylemezian A."/>
            <person name="Vaishampayan P."/>
        </authorList>
    </citation>
    <scope>NUCLEOTIDE SEQUENCE [LARGE SCALE GENOMIC DNA]</scope>
    <source>
        <strain evidence="2 3">MER_TA_151</strain>
    </source>
</reference>
<dbReference type="Gene3D" id="3.40.630.30">
    <property type="match status" value="1"/>
</dbReference>
<dbReference type="InterPro" id="IPR016181">
    <property type="entry name" value="Acyl_CoA_acyltransferase"/>
</dbReference>
<keyword evidence="3" id="KW-1185">Reference proteome</keyword>
<protein>
    <submittedName>
        <fullName evidence="2">GNAT family N-acetyltransferase</fullName>
    </submittedName>
</protein>
<keyword evidence="2" id="KW-0808">Transferase</keyword>
<evidence type="ECO:0000313" key="2">
    <source>
        <dbReference type="EMBL" id="KAA9022087.1"/>
    </source>
</evidence>
<dbReference type="CDD" id="cd04301">
    <property type="entry name" value="NAT_SF"/>
    <property type="match status" value="1"/>
</dbReference>
<name>A0A5J5HN28_9BACI</name>
<comment type="caution">
    <text evidence="2">The sequence shown here is derived from an EMBL/GenBank/DDBJ whole genome shotgun (WGS) entry which is preliminary data.</text>
</comment>
<evidence type="ECO:0000313" key="3">
    <source>
        <dbReference type="Proteomes" id="UP000326671"/>
    </source>
</evidence>
<dbReference type="OrthoDB" id="9797826at2"/>
<dbReference type="GO" id="GO:0016747">
    <property type="term" value="F:acyltransferase activity, transferring groups other than amino-acyl groups"/>
    <property type="evidence" value="ECO:0007669"/>
    <property type="project" value="InterPro"/>
</dbReference>
<dbReference type="EMBL" id="VYKL01000025">
    <property type="protein sequence ID" value="KAA9022087.1"/>
    <property type="molecule type" value="Genomic_DNA"/>
</dbReference>
<gene>
    <name evidence="2" type="ORF">F4V44_16000</name>
</gene>
<feature type="domain" description="N-acetyltransferase" evidence="1">
    <location>
        <begin position="1"/>
        <end position="139"/>
    </location>
</feature>
<dbReference type="PROSITE" id="PS51186">
    <property type="entry name" value="GNAT"/>
    <property type="match status" value="1"/>
</dbReference>